<evidence type="ECO:0000313" key="3">
    <source>
        <dbReference type="Proteomes" id="UP000323000"/>
    </source>
</evidence>
<name>A0A5C7GVD3_9ROSI</name>
<proteinExistence type="predicted"/>
<evidence type="ECO:0000313" key="2">
    <source>
        <dbReference type="EMBL" id="TXG48427.1"/>
    </source>
</evidence>
<reference evidence="3" key="1">
    <citation type="journal article" date="2019" name="Gigascience">
        <title>De novo genome assembly of the endangered Acer yangbiense, a plant species with extremely small populations endemic to Yunnan Province, China.</title>
        <authorList>
            <person name="Yang J."/>
            <person name="Wariss H.M."/>
            <person name="Tao L."/>
            <person name="Zhang R."/>
            <person name="Yun Q."/>
            <person name="Hollingsworth P."/>
            <person name="Dao Z."/>
            <person name="Luo G."/>
            <person name="Guo H."/>
            <person name="Ma Y."/>
            <person name="Sun W."/>
        </authorList>
    </citation>
    <scope>NUCLEOTIDE SEQUENCE [LARGE SCALE GENOMIC DNA]</scope>
    <source>
        <strain evidence="3">cv. Malutang</strain>
    </source>
</reference>
<feature type="compositionally biased region" description="Polar residues" evidence="1">
    <location>
        <begin position="1"/>
        <end position="13"/>
    </location>
</feature>
<keyword evidence="3" id="KW-1185">Reference proteome</keyword>
<feature type="region of interest" description="Disordered" evidence="1">
    <location>
        <begin position="1"/>
        <end position="35"/>
    </location>
</feature>
<dbReference type="EMBL" id="VAHF01000013">
    <property type="protein sequence ID" value="TXG48427.1"/>
    <property type="molecule type" value="Genomic_DNA"/>
</dbReference>
<dbReference type="OrthoDB" id="1750575at2759"/>
<accession>A0A5C7GVD3</accession>
<dbReference type="Proteomes" id="UP000323000">
    <property type="component" value="Chromosome 13"/>
</dbReference>
<organism evidence="2 3">
    <name type="scientific">Acer yangbiense</name>
    <dbReference type="NCBI Taxonomy" id="1000413"/>
    <lineage>
        <taxon>Eukaryota</taxon>
        <taxon>Viridiplantae</taxon>
        <taxon>Streptophyta</taxon>
        <taxon>Embryophyta</taxon>
        <taxon>Tracheophyta</taxon>
        <taxon>Spermatophyta</taxon>
        <taxon>Magnoliopsida</taxon>
        <taxon>eudicotyledons</taxon>
        <taxon>Gunneridae</taxon>
        <taxon>Pentapetalae</taxon>
        <taxon>rosids</taxon>
        <taxon>malvids</taxon>
        <taxon>Sapindales</taxon>
        <taxon>Sapindaceae</taxon>
        <taxon>Hippocastanoideae</taxon>
        <taxon>Acereae</taxon>
        <taxon>Acer</taxon>
    </lineage>
</organism>
<dbReference type="AlphaFoldDB" id="A0A5C7GVD3"/>
<comment type="caution">
    <text evidence="2">The sequence shown here is derived from an EMBL/GenBank/DDBJ whole genome shotgun (WGS) entry which is preliminary data.</text>
</comment>
<gene>
    <name evidence="2" type="ORF">EZV62_027721</name>
</gene>
<protein>
    <recommendedName>
        <fullName evidence="4">Retrotransposon gag domain-containing protein</fullName>
    </recommendedName>
</protein>
<evidence type="ECO:0000256" key="1">
    <source>
        <dbReference type="SAM" id="MobiDB-lite"/>
    </source>
</evidence>
<feature type="compositionally biased region" description="Polar residues" evidence="1">
    <location>
        <begin position="22"/>
        <end position="34"/>
    </location>
</feature>
<evidence type="ECO:0008006" key="4">
    <source>
        <dbReference type="Google" id="ProtNLM"/>
    </source>
</evidence>
<sequence>MTKNNESGKTVTSEVLPLDEGMSSQNEEVVSTPSKGEMHNIRAAYRLNGKNYLKWSQVVQTFLKGKGKVKDAAQVYGIRTKIASTKQGNSSVTEYANALQNLWQEMDHYRCIAIKCSDDAATLKKIME</sequence>